<gene>
    <name evidence="1" type="ORF">GOACH_07_00250</name>
</gene>
<protein>
    <submittedName>
        <fullName evidence="1">Uncharacterized protein</fullName>
    </submittedName>
</protein>
<sequence length="76" mass="8566">MRQSQAWHNIRVAEKEKKNHYVDNGWPRHDDGSVPDHAVSEFAAEIPGALSPFGDVEFPLPADKVNYVVPKTVVNR</sequence>
<dbReference type="AlphaFoldDB" id="L7KLA7"/>
<keyword evidence="2" id="KW-1185">Reference proteome</keyword>
<organism evidence="1 2">
    <name type="scientific">Gordonia aichiensis NBRC 108223</name>
    <dbReference type="NCBI Taxonomy" id="1220583"/>
    <lineage>
        <taxon>Bacteria</taxon>
        <taxon>Bacillati</taxon>
        <taxon>Actinomycetota</taxon>
        <taxon>Actinomycetes</taxon>
        <taxon>Mycobacteriales</taxon>
        <taxon>Gordoniaceae</taxon>
        <taxon>Gordonia</taxon>
    </lineage>
</organism>
<dbReference type="OrthoDB" id="5191634at2"/>
<evidence type="ECO:0000313" key="1">
    <source>
        <dbReference type="EMBL" id="GAC48742.1"/>
    </source>
</evidence>
<proteinExistence type="predicted"/>
<evidence type="ECO:0000313" key="2">
    <source>
        <dbReference type="Proteomes" id="UP000010988"/>
    </source>
</evidence>
<reference evidence="1 2" key="1">
    <citation type="submission" date="2012-12" db="EMBL/GenBank/DDBJ databases">
        <title>Whole genome shotgun sequence of Gordonia aichiensis NBRC 108223.</title>
        <authorList>
            <person name="Isaki-Nakamura S."/>
            <person name="Hosoyama A."/>
            <person name="Tsuchikane K."/>
            <person name="Ando Y."/>
            <person name="Baba S."/>
            <person name="Ohji S."/>
            <person name="Hamada M."/>
            <person name="Tamura T."/>
            <person name="Yamazoe A."/>
            <person name="Yamazaki S."/>
            <person name="Fujita N."/>
        </authorList>
    </citation>
    <scope>NUCLEOTIDE SEQUENCE [LARGE SCALE GENOMIC DNA]</scope>
    <source>
        <strain evidence="1 2">NBRC 108223</strain>
    </source>
</reference>
<name>L7KLA7_9ACTN</name>
<accession>L7KLA7</accession>
<dbReference type="Proteomes" id="UP000010988">
    <property type="component" value="Unassembled WGS sequence"/>
</dbReference>
<dbReference type="eggNOG" id="ENOG5033FDU">
    <property type="taxonomic scope" value="Bacteria"/>
</dbReference>
<dbReference type="STRING" id="1220583.GOACH_07_00250"/>
<comment type="caution">
    <text evidence="1">The sequence shown here is derived from an EMBL/GenBank/DDBJ whole genome shotgun (WGS) entry which is preliminary data.</text>
</comment>
<dbReference type="EMBL" id="BANR01000007">
    <property type="protein sequence ID" value="GAC48742.1"/>
    <property type="molecule type" value="Genomic_DNA"/>
</dbReference>